<keyword evidence="2" id="KW-1185">Reference proteome</keyword>
<accession>A0A836MRM3</accession>
<evidence type="ECO:0000313" key="1">
    <source>
        <dbReference type="EMBL" id="KDN14953.1"/>
    </source>
</evidence>
<sequence length="39" mass="4584">MDSFFLNISLSRYNYFNVLIKVLNEILSIQRFSSLSSHS</sequence>
<protein>
    <submittedName>
        <fullName evidence="1">Uncharacterized protein</fullName>
    </submittedName>
</protein>
<evidence type="ECO:0000313" key="2">
    <source>
        <dbReference type="Proteomes" id="UP000027170"/>
    </source>
</evidence>
<gene>
    <name evidence="1" type="ORF">SALWKB29_1025</name>
</gene>
<dbReference type="AlphaFoldDB" id="A0A836MRM3"/>
<comment type="caution">
    <text evidence="1">The sequence shown here is derived from an EMBL/GenBank/DDBJ whole genome shotgun (WGS) entry which is preliminary data.</text>
</comment>
<name>A0A836MRM3_9NEIS</name>
<organism evidence="1 2">
    <name type="scientific">Snodgrassella communis</name>
    <dbReference type="NCBI Taxonomy" id="2946699"/>
    <lineage>
        <taxon>Bacteria</taxon>
        <taxon>Pseudomonadati</taxon>
        <taxon>Pseudomonadota</taxon>
        <taxon>Betaproteobacteria</taxon>
        <taxon>Neisseriales</taxon>
        <taxon>Neisseriaceae</taxon>
        <taxon>Snodgrassella</taxon>
    </lineage>
</organism>
<dbReference type="EMBL" id="JFZV01000004">
    <property type="protein sequence ID" value="KDN14953.1"/>
    <property type="molecule type" value="Genomic_DNA"/>
</dbReference>
<dbReference type="Proteomes" id="UP000027170">
    <property type="component" value="Unassembled WGS sequence"/>
</dbReference>
<proteinExistence type="predicted"/>
<reference evidence="1 2" key="1">
    <citation type="submission" date="2014-03" db="EMBL/GenBank/DDBJ databases">
        <title>The genomes of two eusocial bee gut symbionts.</title>
        <authorList>
            <person name="Kwong W.K."/>
            <person name="Engel P."/>
            <person name="Koch H."/>
            <person name="Moran N.A."/>
        </authorList>
    </citation>
    <scope>NUCLEOTIDE SEQUENCE [LARGE SCALE GENOMIC DNA]</scope>
    <source>
        <strain evidence="2">wkB29</strain>
    </source>
</reference>